<name>A0A119VIN9_9BURK</name>
<protein>
    <submittedName>
        <fullName evidence="2">RND transporter MFP subunit</fullName>
    </submittedName>
</protein>
<feature type="signal peptide" evidence="1">
    <location>
        <begin position="1"/>
        <end position="27"/>
    </location>
</feature>
<accession>A0A119VIN9</accession>
<evidence type="ECO:0000313" key="2">
    <source>
        <dbReference type="EMBL" id="KWN13774.1"/>
    </source>
</evidence>
<dbReference type="InterPro" id="IPR021647">
    <property type="entry name" value="CusF_Ec"/>
</dbReference>
<dbReference type="Pfam" id="PF11604">
    <property type="entry name" value="CusF_Ec"/>
    <property type="match status" value="1"/>
</dbReference>
<dbReference type="EMBL" id="LPLZ01000050">
    <property type="protein sequence ID" value="KWN13774.1"/>
    <property type="molecule type" value="Genomic_DNA"/>
</dbReference>
<comment type="caution">
    <text evidence="2">The sequence shown here is derived from an EMBL/GenBank/DDBJ whole genome shotgun (WGS) entry which is preliminary data.</text>
</comment>
<feature type="chain" id="PRO_5007163184" evidence="1">
    <location>
        <begin position="28"/>
        <end position="124"/>
    </location>
</feature>
<organism evidence="2 3">
    <name type="scientific">Burkholderia territorii</name>
    <dbReference type="NCBI Taxonomy" id="1503055"/>
    <lineage>
        <taxon>Bacteria</taxon>
        <taxon>Pseudomonadati</taxon>
        <taxon>Pseudomonadota</taxon>
        <taxon>Betaproteobacteria</taxon>
        <taxon>Burkholderiales</taxon>
        <taxon>Burkholderiaceae</taxon>
        <taxon>Burkholderia</taxon>
        <taxon>Burkholderia cepacia complex</taxon>
    </lineage>
</organism>
<dbReference type="Proteomes" id="UP000068016">
    <property type="component" value="Unassembled WGS sequence"/>
</dbReference>
<dbReference type="Gene3D" id="2.40.50.320">
    <property type="entry name" value="Copper binding periplasmic protein CusF"/>
    <property type="match status" value="1"/>
</dbReference>
<evidence type="ECO:0000313" key="3">
    <source>
        <dbReference type="Proteomes" id="UP000068016"/>
    </source>
</evidence>
<reference evidence="2 3" key="1">
    <citation type="submission" date="2015-11" db="EMBL/GenBank/DDBJ databases">
        <title>Expanding the genomic diversity of Burkholderia species for the development of highly accurate diagnostics.</title>
        <authorList>
            <person name="Sahl J."/>
            <person name="Keim P."/>
            <person name="Wagner D."/>
        </authorList>
    </citation>
    <scope>NUCLEOTIDE SEQUENCE [LARGE SCALE GENOMIC DNA]</scope>
    <source>
        <strain evidence="2 3">MSMB793WGS</strain>
    </source>
</reference>
<dbReference type="InterPro" id="IPR042230">
    <property type="entry name" value="CusF_sf"/>
</dbReference>
<keyword evidence="1" id="KW-0732">Signal</keyword>
<dbReference type="AlphaFoldDB" id="A0A119VIN9"/>
<evidence type="ECO:0000256" key="1">
    <source>
        <dbReference type="SAM" id="SignalP"/>
    </source>
</evidence>
<proteinExistence type="predicted"/>
<dbReference type="RefSeq" id="WP_060347647.1">
    <property type="nucleotide sequence ID" value="NZ_LPLZ01000050.1"/>
</dbReference>
<gene>
    <name evidence="2" type="ORF">WT83_18305</name>
</gene>
<sequence>MKMNQLIATATAAAAFAAGAFALPALAAGDMSGMDMSGMKMSPGGAAESNAVLTNAEVKRVDPASGKITLKHGALENVGMPPMTMAFKAKDAAMLGEVRAGDKVKVRVENVNGTLTIVKLVKAS</sequence>